<protein>
    <submittedName>
        <fullName evidence="1">Uncharacterized protein</fullName>
    </submittedName>
</protein>
<dbReference type="EMBL" id="JACGWJ010000002">
    <property type="protein sequence ID" value="KAL0435777.1"/>
    <property type="molecule type" value="Genomic_DNA"/>
</dbReference>
<reference evidence="1" key="1">
    <citation type="submission" date="2020-06" db="EMBL/GenBank/DDBJ databases">
        <authorList>
            <person name="Li T."/>
            <person name="Hu X."/>
            <person name="Zhang T."/>
            <person name="Song X."/>
            <person name="Zhang H."/>
            <person name="Dai N."/>
            <person name="Sheng W."/>
            <person name="Hou X."/>
            <person name="Wei L."/>
        </authorList>
    </citation>
    <scope>NUCLEOTIDE SEQUENCE</scope>
    <source>
        <strain evidence="1">G02</strain>
        <tissue evidence="1">Leaf</tissue>
    </source>
</reference>
<organism evidence="1">
    <name type="scientific">Sesamum radiatum</name>
    <name type="common">Black benniseed</name>
    <dbReference type="NCBI Taxonomy" id="300843"/>
    <lineage>
        <taxon>Eukaryota</taxon>
        <taxon>Viridiplantae</taxon>
        <taxon>Streptophyta</taxon>
        <taxon>Embryophyta</taxon>
        <taxon>Tracheophyta</taxon>
        <taxon>Spermatophyta</taxon>
        <taxon>Magnoliopsida</taxon>
        <taxon>eudicotyledons</taxon>
        <taxon>Gunneridae</taxon>
        <taxon>Pentapetalae</taxon>
        <taxon>asterids</taxon>
        <taxon>lamiids</taxon>
        <taxon>Lamiales</taxon>
        <taxon>Pedaliaceae</taxon>
        <taxon>Sesamum</taxon>
    </lineage>
</organism>
<name>A0AAW2W1V0_SESRA</name>
<evidence type="ECO:0000313" key="1">
    <source>
        <dbReference type="EMBL" id="KAL0435777.1"/>
    </source>
</evidence>
<dbReference type="AlphaFoldDB" id="A0AAW2W1V0"/>
<accession>A0AAW2W1V0</accession>
<sequence length="59" mass="6252">MLVLLDVSPATLMWIGSHVEPVWPVVVRGEPPPGAYGHLPGFQNYSSTGYENGGGCIVV</sequence>
<comment type="caution">
    <text evidence="1">The sequence shown here is derived from an EMBL/GenBank/DDBJ whole genome shotgun (WGS) entry which is preliminary data.</text>
</comment>
<proteinExistence type="predicted"/>
<reference evidence="1" key="2">
    <citation type="journal article" date="2024" name="Plant">
        <title>Genomic evolution and insights into agronomic trait innovations of Sesamum species.</title>
        <authorList>
            <person name="Miao H."/>
            <person name="Wang L."/>
            <person name="Qu L."/>
            <person name="Liu H."/>
            <person name="Sun Y."/>
            <person name="Le M."/>
            <person name="Wang Q."/>
            <person name="Wei S."/>
            <person name="Zheng Y."/>
            <person name="Lin W."/>
            <person name="Duan Y."/>
            <person name="Cao H."/>
            <person name="Xiong S."/>
            <person name="Wang X."/>
            <person name="Wei L."/>
            <person name="Li C."/>
            <person name="Ma Q."/>
            <person name="Ju M."/>
            <person name="Zhao R."/>
            <person name="Li G."/>
            <person name="Mu C."/>
            <person name="Tian Q."/>
            <person name="Mei H."/>
            <person name="Zhang T."/>
            <person name="Gao T."/>
            <person name="Zhang H."/>
        </authorList>
    </citation>
    <scope>NUCLEOTIDE SEQUENCE</scope>
    <source>
        <strain evidence="1">G02</strain>
    </source>
</reference>
<gene>
    <name evidence="1" type="ORF">Sradi_0285600</name>
</gene>